<dbReference type="PROSITE" id="PS00086">
    <property type="entry name" value="CYTOCHROME_P450"/>
    <property type="match status" value="1"/>
</dbReference>
<dbReference type="Gene3D" id="1.10.630.10">
    <property type="entry name" value="Cytochrome P450"/>
    <property type="match status" value="1"/>
</dbReference>
<dbReference type="PRINTS" id="PR00463">
    <property type="entry name" value="EP450I"/>
</dbReference>
<keyword evidence="3 7" id="KW-0479">Metal-binding</keyword>
<dbReference type="VEuPathDB" id="FungiDB:HMPREF1541_07092"/>
<dbReference type="HOGENOM" id="CLU_001570_14_0_1"/>
<evidence type="ECO:0000256" key="4">
    <source>
        <dbReference type="ARBA" id="ARBA00023002"/>
    </source>
</evidence>
<dbReference type="PANTHER" id="PTHR24305:SF232">
    <property type="entry name" value="P450, PUTATIVE (EUROFUNG)-RELATED"/>
    <property type="match status" value="1"/>
</dbReference>
<dbReference type="GO" id="GO:0004497">
    <property type="term" value="F:monooxygenase activity"/>
    <property type="evidence" value="ECO:0007669"/>
    <property type="project" value="UniProtKB-KW"/>
</dbReference>
<dbReference type="InterPro" id="IPR017972">
    <property type="entry name" value="Cyt_P450_CS"/>
</dbReference>
<proteinExistence type="inferred from homology"/>
<dbReference type="CDD" id="cd11060">
    <property type="entry name" value="CYP57A1-like"/>
    <property type="match status" value="1"/>
</dbReference>
<dbReference type="eggNOG" id="KOG0156">
    <property type="taxonomic scope" value="Eukaryota"/>
</dbReference>
<evidence type="ECO:0000313" key="9">
    <source>
        <dbReference type="EMBL" id="ETN37470.1"/>
    </source>
</evidence>
<dbReference type="GO" id="GO:0016705">
    <property type="term" value="F:oxidoreductase activity, acting on paired donors, with incorporation or reduction of molecular oxygen"/>
    <property type="evidence" value="ECO:0007669"/>
    <property type="project" value="InterPro"/>
</dbReference>
<keyword evidence="7 8" id="KW-0349">Heme</keyword>
<accession>W2RMD4</accession>
<evidence type="ECO:0000256" key="2">
    <source>
        <dbReference type="ARBA" id="ARBA00010617"/>
    </source>
</evidence>
<feature type="binding site" description="axial binding residue" evidence="7">
    <location>
        <position position="445"/>
    </location>
    <ligand>
        <name>heme</name>
        <dbReference type="ChEBI" id="CHEBI:30413"/>
    </ligand>
    <ligandPart>
        <name>Fe</name>
        <dbReference type="ChEBI" id="CHEBI:18248"/>
    </ligandPart>
</feature>
<sequence>MDTVLIALGLVATLLVLDYLRLSLWSPLRSIPGPFSTRSSGLYRLSMVYRGNAPNNYRELHKRYGKIVRTGPNHVSISDPSAIPTVYGLGTAYLKTPFYSTMSPFYKGSTMDSMFTTRDPSYHKALKTPVAQLFSMTNMRNYETYVDECSAIFVRSMKDLQGQSFDLAIWLQWYAFDVIASLTFQRRFGFMENRVDVDNMISGLDAGLRYVGVIGQYPGWHRFLMGNRILMETLATLIPNLPDPLNRFMQITEEEVQRYDNESKHDGRTDFLSQLRAKEAKDGKIPNRDMMNHLSNNLLAGSDTTAISLRACFYYIIRTPRVYKRLVEEIDEAHHQGTLSEFITYEECLKLPYLQATIKEAMRMHPGVAFPLERLVPDNGATLLGYHLPARTNVSMSAPVIHYDKEIFGPDSHEFRPERWLESNAERMKIMDRALLTFGYGARTCIGKNISIMEMGKFIPQILRNFEIEWASSEPEWKTYAAWFWKQSDIIVKFSDRHKTDVA</sequence>
<dbReference type="OrthoDB" id="3934656at2759"/>
<reference evidence="9 10" key="1">
    <citation type="submission" date="2013-03" db="EMBL/GenBank/DDBJ databases">
        <title>The Genome Sequence of Phialophora europaea CBS 101466.</title>
        <authorList>
            <consortium name="The Broad Institute Genomics Platform"/>
            <person name="Cuomo C."/>
            <person name="de Hoog S."/>
            <person name="Gorbushina A."/>
            <person name="Walker B."/>
            <person name="Young S.K."/>
            <person name="Zeng Q."/>
            <person name="Gargeya S."/>
            <person name="Fitzgerald M."/>
            <person name="Haas B."/>
            <person name="Abouelleil A."/>
            <person name="Allen A.W."/>
            <person name="Alvarado L."/>
            <person name="Arachchi H.M."/>
            <person name="Berlin A.M."/>
            <person name="Chapman S.B."/>
            <person name="Gainer-Dewar J."/>
            <person name="Goldberg J."/>
            <person name="Griggs A."/>
            <person name="Gujja S."/>
            <person name="Hansen M."/>
            <person name="Howarth C."/>
            <person name="Imamovic A."/>
            <person name="Ireland A."/>
            <person name="Larimer J."/>
            <person name="McCowan C."/>
            <person name="Murphy C."/>
            <person name="Pearson M."/>
            <person name="Poon T.W."/>
            <person name="Priest M."/>
            <person name="Roberts A."/>
            <person name="Saif S."/>
            <person name="Shea T."/>
            <person name="Sisk P."/>
            <person name="Sykes S."/>
            <person name="Wortman J."/>
            <person name="Nusbaum C."/>
            <person name="Birren B."/>
        </authorList>
    </citation>
    <scope>NUCLEOTIDE SEQUENCE [LARGE SCALE GENOMIC DNA]</scope>
    <source>
        <strain evidence="9 10">CBS 101466</strain>
    </source>
</reference>
<comment type="cofactor">
    <cofactor evidence="1 7">
        <name>heme</name>
        <dbReference type="ChEBI" id="CHEBI:30413"/>
    </cofactor>
</comment>
<dbReference type="Proteomes" id="UP000030752">
    <property type="component" value="Unassembled WGS sequence"/>
</dbReference>
<dbReference type="InterPro" id="IPR036396">
    <property type="entry name" value="Cyt_P450_sf"/>
</dbReference>
<evidence type="ECO:0000256" key="5">
    <source>
        <dbReference type="ARBA" id="ARBA00023004"/>
    </source>
</evidence>
<dbReference type="InParanoid" id="W2RMD4"/>
<dbReference type="InterPro" id="IPR001128">
    <property type="entry name" value="Cyt_P450"/>
</dbReference>
<dbReference type="GO" id="GO:0020037">
    <property type="term" value="F:heme binding"/>
    <property type="evidence" value="ECO:0007669"/>
    <property type="project" value="InterPro"/>
</dbReference>
<keyword evidence="6 8" id="KW-0503">Monooxygenase</keyword>
<organism evidence="9 10">
    <name type="scientific">Cyphellophora europaea (strain CBS 101466)</name>
    <name type="common">Phialophora europaea</name>
    <dbReference type="NCBI Taxonomy" id="1220924"/>
    <lineage>
        <taxon>Eukaryota</taxon>
        <taxon>Fungi</taxon>
        <taxon>Dikarya</taxon>
        <taxon>Ascomycota</taxon>
        <taxon>Pezizomycotina</taxon>
        <taxon>Eurotiomycetes</taxon>
        <taxon>Chaetothyriomycetidae</taxon>
        <taxon>Chaetothyriales</taxon>
        <taxon>Cyphellophoraceae</taxon>
        <taxon>Cyphellophora</taxon>
    </lineage>
</organism>
<dbReference type="InterPro" id="IPR050121">
    <property type="entry name" value="Cytochrome_P450_monoxygenase"/>
</dbReference>
<evidence type="ECO:0000313" key="10">
    <source>
        <dbReference type="Proteomes" id="UP000030752"/>
    </source>
</evidence>
<comment type="similarity">
    <text evidence="2 8">Belongs to the cytochrome P450 family.</text>
</comment>
<dbReference type="RefSeq" id="XP_008719639.1">
    <property type="nucleotide sequence ID" value="XM_008721417.1"/>
</dbReference>
<dbReference type="SUPFAM" id="SSF48264">
    <property type="entry name" value="Cytochrome P450"/>
    <property type="match status" value="1"/>
</dbReference>
<evidence type="ECO:0000256" key="1">
    <source>
        <dbReference type="ARBA" id="ARBA00001971"/>
    </source>
</evidence>
<protein>
    <recommendedName>
        <fullName evidence="11">Cytochrome P450 oxidoreductase</fullName>
    </recommendedName>
</protein>
<dbReference type="PANTHER" id="PTHR24305">
    <property type="entry name" value="CYTOCHROME P450"/>
    <property type="match status" value="1"/>
</dbReference>
<name>W2RMD4_CYPE1</name>
<evidence type="ECO:0008006" key="11">
    <source>
        <dbReference type="Google" id="ProtNLM"/>
    </source>
</evidence>
<keyword evidence="5 7" id="KW-0408">Iron</keyword>
<dbReference type="EMBL" id="KB822723">
    <property type="protein sequence ID" value="ETN37470.1"/>
    <property type="molecule type" value="Genomic_DNA"/>
</dbReference>
<keyword evidence="4 8" id="KW-0560">Oxidoreductase</keyword>
<dbReference type="GeneID" id="19974431"/>
<keyword evidence="10" id="KW-1185">Reference proteome</keyword>
<dbReference type="FunFam" id="1.10.630.10:FF:000050">
    <property type="entry name" value="Cytochrome P450 monooxygenase"/>
    <property type="match status" value="1"/>
</dbReference>
<dbReference type="GO" id="GO:0005506">
    <property type="term" value="F:iron ion binding"/>
    <property type="evidence" value="ECO:0007669"/>
    <property type="project" value="InterPro"/>
</dbReference>
<dbReference type="InterPro" id="IPR002401">
    <property type="entry name" value="Cyt_P450_E_grp-I"/>
</dbReference>
<evidence type="ECO:0000256" key="7">
    <source>
        <dbReference type="PIRSR" id="PIRSR602401-1"/>
    </source>
</evidence>
<evidence type="ECO:0000256" key="3">
    <source>
        <dbReference type="ARBA" id="ARBA00022723"/>
    </source>
</evidence>
<dbReference type="Pfam" id="PF00067">
    <property type="entry name" value="p450"/>
    <property type="match status" value="1"/>
</dbReference>
<evidence type="ECO:0000256" key="8">
    <source>
        <dbReference type="RuleBase" id="RU000461"/>
    </source>
</evidence>
<dbReference type="AlphaFoldDB" id="W2RMD4"/>
<evidence type="ECO:0000256" key="6">
    <source>
        <dbReference type="ARBA" id="ARBA00023033"/>
    </source>
</evidence>
<dbReference type="STRING" id="1220924.W2RMD4"/>
<gene>
    <name evidence="9" type="ORF">HMPREF1541_07092</name>
</gene>
<dbReference type="PRINTS" id="PR00385">
    <property type="entry name" value="P450"/>
</dbReference>